<evidence type="ECO:0000259" key="10">
    <source>
        <dbReference type="Pfam" id="PF11356"/>
    </source>
</evidence>
<dbReference type="InterPro" id="IPR024961">
    <property type="entry name" value="T2SS_GspC_N"/>
</dbReference>
<dbReference type="InterPro" id="IPR036034">
    <property type="entry name" value="PDZ_sf"/>
</dbReference>
<keyword evidence="3" id="KW-1003">Cell membrane</keyword>
<sequence length="290" mass="30784">MNRTISISISKKMHGLYNALLAALLFFTIVFATRDCFYFISNGISLGGFSPGQAVVSEHGKPDIAEYASIVSQNPFGIKHAEFKSLLDSGKGAAAPSRLRLLGTISGTRGTGYAFIEDDKGNQELFKVGAEVFNSGVLSRVTPNAVYLSGGLKIDITEIAPTGAGHSQAAQLAANSALLRGTAGGTTMTLNQGKVLEAIENPKQLMTDARLQPRHINGKQEGFVLQEVKPGGLYDQLGLNNGDVLLSVNRYDITDPETALAAFAALKGAAGLQLEILRGQTKLTLNYLIK</sequence>
<dbReference type="Gene3D" id="2.30.30.830">
    <property type="match status" value="1"/>
</dbReference>
<dbReference type="RefSeq" id="WP_236861848.1">
    <property type="nucleotide sequence ID" value="NZ_LNQR01000134.1"/>
</dbReference>
<dbReference type="InterPro" id="IPR001478">
    <property type="entry name" value="PDZ"/>
</dbReference>
<evidence type="ECO:0000256" key="4">
    <source>
        <dbReference type="ARBA" id="ARBA00022519"/>
    </source>
</evidence>
<dbReference type="Pfam" id="PF11356">
    <property type="entry name" value="T2SSC"/>
    <property type="match status" value="1"/>
</dbReference>
<evidence type="ECO:0000256" key="3">
    <source>
        <dbReference type="ARBA" id="ARBA00022475"/>
    </source>
</evidence>
<protein>
    <submittedName>
        <fullName evidence="11">General secretion pathway protein GspC</fullName>
    </submittedName>
</protein>
<evidence type="ECO:0000256" key="6">
    <source>
        <dbReference type="ARBA" id="ARBA00022927"/>
    </source>
</evidence>
<keyword evidence="7" id="KW-1133">Transmembrane helix</keyword>
<evidence type="ECO:0000259" key="9">
    <source>
        <dbReference type="Pfam" id="PF00595"/>
    </source>
</evidence>
<feature type="domain" description="PDZ" evidence="9">
    <location>
        <begin position="218"/>
        <end position="276"/>
    </location>
</feature>
<comment type="subcellular location">
    <subcellularLocation>
        <location evidence="1">Cell inner membrane</location>
    </subcellularLocation>
</comment>
<evidence type="ECO:0000256" key="5">
    <source>
        <dbReference type="ARBA" id="ARBA00022692"/>
    </source>
</evidence>
<keyword evidence="4" id="KW-0997">Cell inner membrane</keyword>
<gene>
    <name evidence="11" type="ORF">ASN18_3296</name>
</gene>
<proteinExistence type="predicted"/>
<evidence type="ECO:0000313" key="11">
    <source>
        <dbReference type="EMBL" id="KWT75011.1"/>
    </source>
</evidence>
<keyword evidence="6" id="KW-0653">Protein transport</keyword>
<dbReference type="Proteomes" id="UP000060487">
    <property type="component" value="Unassembled WGS sequence"/>
</dbReference>
<reference evidence="11 12" key="1">
    <citation type="submission" date="2015-11" db="EMBL/GenBank/DDBJ databases">
        <authorList>
            <person name="Lin W."/>
        </authorList>
    </citation>
    <scope>NUCLEOTIDE SEQUENCE [LARGE SCALE GENOMIC DNA]</scope>
    <source>
        <strain evidence="11 12">HCH-1</strain>
    </source>
</reference>
<keyword evidence="12" id="KW-1185">Reference proteome</keyword>
<feature type="domain" description="Type II secretion system protein GspC N-terminal" evidence="10">
    <location>
        <begin position="56"/>
        <end position="150"/>
    </location>
</feature>
<comment type="caution">
    <text evidence="11">The sequence shown here is derived from an EMBL/GenBank/DDBJ whole genome shotgun (WGS) entry which is preliminary data.</text>
</comment>
<evidence type="ECO:0000256" key="7">
    <source>
        <dbReference type="ARBA" id="ARBA00022989"/>
    </source>
</evidence>
<evidence type="ECO:0000256" key="1">
    <source>
        <dbReference type="ARBA" id="ARBA00004533"/>
    </source>
</evidence>
<evidence type="ECO:0000256" key="2">
    <source>
        <dbReference type="ARBA" id="ARBA00022448"/>
    </source>
</evidence>
<evidence type="ECO:0000313" key="12">
    <source>
        <dbReference type="Proteomes" id="UP000060487"/>
    </source>
</evidence>
<name>A0ABR5SB64_9BACT</name>
<keyword evidence="8" id="KW-0472">Membrane</keyword>
<dbReference type="SUPFAM" id="SSF50156">
    <property type="entry name" value="PDZ domain-like"/>
    <property type="match status" value="1"/>
</dbReference>
<accession>A0ABR5SB64</accession>
<keyword evidence="2" id="KW-0813">Transport</keyword>
<dbReference type="EMBL" id="LNQR01000134">
    <property type="protein sequence ID" value="KWT75011.1"/>
    <property type="molecule type" value="Genomic_DNA"/>
</dbReference>
<dbReference type="Gene3D" id="2.30.42.10">
    <property type="match status" value="1"/>
</dbReference>
<evidence type="ECO:0000256" key="8">
    <source>
        <dbReference type="ARBA" id="ARBA00023136"/>
    </source>
</evidence>
<keyword evidence="5" id="KW-0812">Transmembrane</keyword>
<dbReference type="Pfam" id="PF00595">
    <property type="entry name" value="PDZ"/>
    <property type="match status" value="1"/>
</dbReference>
<organism evidence="11 12">
    <name type="scientific">Candidatus Magnetominusculus xianensis</name>
    <dbReference type="NCBI Taxonomy" id="1748249"/>
    <lineage>
        <taxon>Bacteria</taxon>
        <taxon>Pseudomonadati</taxon>
        <taxon>Nitrospirota</taxon>
        <taxon>Nitrospiria</taxon>
        <taxon>Nitrospirales</taxon>
        <taxon>Nitrospiraceae</taxon>
        <taxon>Candidatus Magnetominusculus</taxon>
    </lineage>
</organism>